<evidence type="ECO:0000313" key="2">
    <source>
        <dbReference type="EMBL" id="ADI74140.1"/>
    </source>
</evidence>
<dbReference type="Proteomes" id="UP000000391">
    <property type="component" value="Chromosome"/>
</dbReference>
<organism evidence="2 3">
    <name type="scientific">Methanohalobium evestigatum (strain ATCC BAA-1072 / DSM 3721 / NBRC 107634 / OCM 161 / Z-7303)</name>
    <dbReference type="NCBI Taxonomy" id="644295"/>
    <lineage>
        <taxon>Archaea</taxon>
        <taxon>Methanobacteriati</taxon>
        <taxon>Methanobacteriota</taxon>
        <taxon>Stenosarchaea group</taxon>
        <taxon>Methanomicrobia</taxon>
        <taxon>Methanosarcinales</taxon>
        <taxon>Methanosarcinaceae</taxon>
        <taxon>Methanohalobium</taxon>
    </lineage>
</organism>
<dbReference type="STRING" id="644295.Metev_1275"/>
<reference evidence="2 3" key="1">
    <citation type="submission" date="2010-06" db="EMBL/GenBank/DDBJ databases">
        <title>Complete sequence chromosome of Methanohalobium evestigatum Z-7303.</title>
        <authorList>
            <consortium name="US DOE Joint Genome Institute"/>
            <person name="Lucas S."/>
            <person name="Copeland A."/>
            <person name="Lapidus A."/>
            <person name="Cheng J.-F."/>
            <person name="Bruce D."/>
            <person name="Goodwin L."/>
            <person name="Pitluck S."/>
            <person name="Saunders E."/>
            <person name="Detter J.C."/>
            <person name="Han C."/>
            <person name="Tapia R."/>
            <person name="Land M."/>
            <person name="Hauser L."/>
            <person name="Kyrpides N."/>
            <person name="Mikhailova N."/>
            <person name="Sieprawska-Lupa M."/>
            <person name="Whitman W.B."/>
            <person name="Anderson I."/>
            <person name="Woyke T."/>
        </authorList>
    </citation>
    <scope>NUCLEOTIDE SEQUENCE [LARGE SCALE GENOMIC DNA]</scope>
    <source>
        <strain evidence="3">ATCC BAA-1072 / DSM 3721 / NBRC 107634 / OCM 161 / Z-7303</strain>
    </source>
</reference>
<proteinExistence type="predicted"/>
<accession>D7E7R7</accession>
<gene>
    <name evidence="2" type="ordered locus">Metev_1275</name>
</gene>
<dbReference type="OrthoDB" id="106200at2157"/>
<feature type="transmembrane region" description="Helical" evidence="1">
    <location>
        <begin position="7"/>
        <end position="30"/>
    </location>
</feature>
<dbReference type="RefSeq" id="WP_013194706.1">
    <property type="nucleotide sequence ID" value="NC_014253.1"/>
</dbReference>
<keyword evidence="1" id="KW-0812">Transmembrane</keyword>
<evidence type="ECO:0000313" key="3">
    <source>
        <dbReference type="Proteomes" id="UP000000391"/>
    </source>
</evidence>
<sequence length="155" mass="16558" precursor="true">MVNKQIATIYFAVLGIVTAAFGLADILVTAGAGSLSHSLLEIPGDLFRGGWGGFVVLTAGLLYLSGIRNFDDIHQFSKVVMGSIMIWIVAGCDIFAMFAGSIPGGDAGWFNTFSGFIGSYAPPYTPAVLLLPFSLVVIYYVNLKKFDSQEPGTYE</sequence>
<feature type="transmembrane region" description="Helical" evidence="1">
    <location>
        <begin position="79"/>
        <end position="103"/>
    </location>
</feature>
<dbReference type="KEGG" id="mev:Metev_1275"/>
<feature type="transmembrane region" description="Helical" evidence="1">
    <location>
        <begin position="123"/>
        <end position="141"/>
    </location>
</feature>
<evidence type="ECO:0000256" key="1">
    <source>
        <dbReference type="SAM" id="Phobius"/>
    </source>
</evidence>
<keyword evidence="1" id="KW-0472">Membrane</keyword>
<dbReference type="GeneID" id="9346908"/>
<dbReference type="AlphaFoldDB" id="D7E7R7"/>
<keyword evidence="1" id="KW-1133">Transmembrane helix</keyword>
<feature type="transmembrane region" description="Helical" evidence="1">
    <location>
        <begin position="50"/>
        <end position="67"/>
    </location>
</feature>
<dbReference type="EMBL" id="CP002069">
    <property type="protein sequence ID" value="ADI74140.1"/>
    <property type="molecule type" value="Genomic_DNA"/>
</dbReference>
<keyword evidence="3" id="KW-1185">Reference proteome</keyword>
<dbReference type="HOGENOM" id="CLU_1700299_0_0_2"/>
<protein>
    <submittedName>
        <fullName evidence="2">Uncharacterized protein</fullName>
    </submittedName>
</protein>
<name>D7E7R7_METEZ</name>